<evidence type="ECO:0000313" key="3">
    <source>
        <dbReference type="Proteomes" id="UP001367676"/>
    </source>
</evidence>
<evidence type="ECO:0000313" key="2">
    <source>
        <dbReference type="EMBL" id="KAK7595286.1"/>
    </source>
</evidence>
<feature type="compositionally biased region" description="Basic and acidic residues" evidence="1">
    <location>
        <begin position="20"/>
        <end position="34"/>
    </location>
</feature>
<dbReference type="Proteomes" id="UP001367676">
    <property type="component" value="Unassembled WGS sequence"/>
</dbReference>
<keyword evidence="3" id="KW-1185">Reference proteome</keyword>
<dbReference type="AlphaFoldDB" id="A0AAN9TMW3"/>
<organism evidence="2 3">
    <name type="scientific">Parthenolecanium corni</name>
    <dbReference type="NCBI Taxonomy" id="536013"/>
    <lineage>
        <taxon>Eukaryota</taxon>
        <taxon>Metazoa</taxon>
        <taxon>Ecdysozoa</taxon>
        <taxon>Arthropoda</taxon>
        <taxon>Hexapoda</taxon>
        <taxon>Insecta</taxon>
        <taxon>Pterygota</taxon>
        <taxon>Neoptera</taxon>
        <taxon>Paraneoptera</taxon>
        <taxon>Hemiptera</taxon>
        <taxon>Sternorrhyncha</taxon>
        <taxon>Coccoidea</taxon>
        <taxon>Coccidae</taxon>
        <taxon>Parthenolecanium</taxon>
    </lineage>
</organism>
<name>A0AAN9TMW3_9HEMI</name>
<feature type="region of interest" description="Disordered" evidence="1">
    <location>
        <begin position="17"/>
        <end position="76"/>
    </location>
</feature>
<reference evidence="2 3" key="1">
    <citation type="submission" date="2024-03" db="EMBL/GenBank/DDBJ databases">
        <title>Adaptation during the transition from Ophiocordyceps entomopathogen to insect associate is accompanied by gene loss and intensified selection.</title>
        <authorList>
            <person name="Ward C.M."/>
            <person name="Onetto C.A."/>
            <person name="Borneman A.R."/>
        </authorList>
    </citation>
    <scope>NUCLEOTIDE SEQUENCE [LARGE SCALE GENOMIC DNA]</scope>
    <source>
        <strain evidence="2">AWRI1</strain>
        <tissue evidence="2">Single Adult Female</tissue>
    </source>
</reference>
<evidence type="ECO:0000256" key="1">
    <source>
        <dbReference type="SAM" id="MobiDB-lite"/>
    </source>
</evidence>
<comment type="caution">
    <text evidence="2">The sequence shown here is derived from an EMBL/GenBank/DDBJ whole genome shotgun (WGS) entry which is preliminary data.</text>
</comment>
<sequence>MSLDVNVTPGSDLCRGWAASKRDTSRGRSEDKNFKPTFRISRRANVNRERGGRAGKGRKNDLGTTRPLVVGKHLQL</sequence>
<proteinExistence type="predicted"/>
<accession>A0AAN9TMW3</accession>
<gene>
    <name evidence="2" type="ORF">V9T40_013111</name>
</gene>
<protein>
    <submittedName>
        <fullName evidence="2">Uncharacterized protein</fullName>
    </submittedName>
</protein>
<dbReference type="EMBL" id="JBBCAQ010000018">
    <property type="protein sequence ID" value="KAK7595286.1"/>
    <property type="molecule type" value="Genomic_DNA"/>
</dbReference>